<gene>
    <name evidence="1" type="ORF">COS53_00870</name>
</gene>
<accession>A0A2M7BQH6</accession>
<proteinExistence type="predicted"/>
<sequence length="71" mass="8036">MSIFDRLSRINILNPLARLHVENQHADARQAYRTFLRLRNAPGIGVQTEARIALGKAQELGLDEDDIAILR</sequence>
<evidence type="ECO:0000313" key="1">
    <source>
        <dbReference type="EMBL" id="PIV07730.1"/>
    </source>
</evidence>
<dbReference type="AlphaFoldDB" id="A0A2M7BQH6"/>
<dbReference type="EMBL" id="PEVB01000025">
    <property type="protein sequence ID" value="PIV07730.1"/>
    <property type="molecule type" value="Genomic_DNA"/>
</dbReference>
<protein>
    <submittedName>
        <fullName evidence="1">Uncharacterized protein</fullName>
    </submittedName>
</protein>
<comment type="caution">
    <text evidence="1">The sequence shown here is derived from an EMBL/GenBank/DDBJ whole genome shotgun (WGS) entry which is preliminary data.</text>
</comment>
<organism evidence="1 2">
    <name type="scientific">Candidatus Shapirobacteria bacterium CG03_land_8_20_14_0_80_35_14</name>
    <dbReference type="NCBI Taxonomy" id="1974878"/>
    <lineage>
        <taxon>Bacteria</taxon>
        <taxon>Candidatus Shapironibacteriota</taxon>
    </lineage>
</organism>
<dbReference type="Proteomes" id="UP000229191">
    <property type="component" value="Unassembled WGS sequence"/>
</dbReference>
<feature type="non-terminal residue" evidence="1">
    <location>
        <position position="71"/>
    </location>
</feature>
<reference evidence="2" key="1">
    <citation type="submission" date="2017-09" db="EMBL/GenBank/DDBJ databases">
        <title>Depth-based differentiation of microbial function through sediment-hosted aquifers and enrichment of novel symbionts in the deep terrestrial subsurface.</title>
        <authorList>
            <person name="Probst A.J."/>
            <person name="Ladd B."/>
            <person name="Jarett J.K."/>
            <person name="Geller-Mcgrath D.E."/>
            <person name="Sieber C.M.K."/>
            <person name="Emerson J.B."/>
            <person name="Anantharaman K."/>
            <person name="Thomas B.C."/>
            <person name="Malmstrom R."/>
            <person name="Stieglmeier M."/>
            <person name="Klingl A."/>
            <person name="Woyke T."/>
            <person name="Ryan C.M."/>
            <person name="Banfield J.F."/>
        </authorList>
    </citation>
    <scope>NUCLEOTIDE SEQUENCE [LARGE SCALE GENOMIC DNA]</scope>
</reference>
<evidence type="ECO:0000313" key="2">
    <source>
        <dbReference type="Proteomes" id="UP000229191"/>
    </source>
</evidence>
<name>A0A2M7BQH6_9BACT</name>